<evidence type="ECO:0000313" key="3">
    <source>
        <dbReference type="Proteomes" id="UP000619260"/>
    </source>
</evidence>
<evidence type="ECO:0008006" key="4">
    <source>
        <dbReference type="Google" id="ProtNLM"/>
    </source>
</evidence>
<evidence type="ECO:0000256" key="1">
    <source>
        <dbReference type="SAM" id="Phobius"/>
    </source>
</evidence>
<dbReference type="Pfam" id="PF06197">
    <property type="entry name" value="DUF998"/>
    <property type="match status" value="1"/>
</dbReference>
<keyword evidence="3" id="KW-1185">Reference proteome</keyword>
<proteinExistence type="predicted"/>
<gene>
    <name evidence="2" type="ORF">Val02_19210</name>
</gene>
<name>A0A8J3YJ88_9ACTN</name>
<keyword evidence="1" id="KW-0812">Transmembrane</keyword>
<dbReference type="AlphaFoldDB" id="A0A8J3YJ88"/>
<feature type="transmembrane region" description="Helical" evidence="1">
    <location>
        <begin position="43"/>
        <end position="64"/>
    </location>
</feature>
<evidence type="ECO:0000313" key="2">
    <source>
        <dbReference type="EMBL" id="GIJ45035.1"/>
    </source>
</evidence>
<dbReference type="InterPro" id="IPR009339">
    <property type="entry name" value="DUF998"/>
</dbReference>
<feature type="transmembrane region" description="Helical" evidence="1">
    <location>
        <begin position="107"/>
        <end position="128"/>
    </location>
</feature>
<dbReference type="Proteomes" id="UP000619260">
    <property type="component" value="Unassembled WGS sequence"/>
</dbReference>
<feature type="transmembrane region" description="Helical" evidence="1">
    <location>
        <begin position="160"/>
        <end position="180"/>
    </location>
</feature>
<feature type="transmembrane region" description="Helical" evidence="1">
    <location>
        <begin position="135"/>
        <end position="154"/>
    </location>
</feature>
<comment type="caution">
    <text evidence="2">The sequence shown here is derived from an EMBL/GenBank/DDBJ whole genome shotgun (WGS) entry which is preliminary data.</text>
</comment>
<protein>
    <recommendedName>
        <fullName evidence="4">DUF998 domain-containing protein</fullName>
    </recommendedName>
</protein>
<sequence length="187" mass="19407">MRTYLGVIAGPFYLIVSVAQGVLREGFDFSRHPWSALANGPNGWIQTANLILTGLMVAGFAGSLDGWTRRLIGAYGVSLVGAGVLRADPVPGFPPGTTGATVSWHGMLHLAVGGIGFLCLVAACLVVGRRSAGGFRAFSYLTGVVFLAGFAGIASGSTALVVPFTVAVVLVWAWLSTLALRRVTREG</sequence>
<accession>A0A8J3YJ88</accession>
<keyword evidence="1" id="KW-0472">Membrane</keyword>
<dbReference type="RefSeq" id="WP_203898594.1">
    <property type="nucleotide sequence ID" value="NZ_BOPF01000006.1"/>
</dbReference>
<organism evidence="2 3">
    <name type="scientific">Virgisporangium aliadipatigenens</name>
    <dbReference type="NCBI Taxonomy" id="741659"/>
    <lineage>
        <taxon>Bacteria</taxon>
        <taxon>Bacillati</taxon>
        <taxon>Actinomycetota</taxon>
        <taxon>Actinomycetes</taxon>
        <taxon>Micromonosporales</taxon>
        <taxon>Micromonosporaceae</taxon>
        <taxon>Virgisporangium</taxon>
    </lineage>
</organism>
<keyword evidence="1" id="KW-1133">Transmembrane helix</keyword>
<feature type="transmembrane region" description="Helical" evidence="1">
    <location>
        <begin position="71"/>
        <end position="87"/>
    </location>
</feature>
<reference evidence="2" key="1">
    <citation type="submission" date="2021-01" db="EMBL/GenBank/DDBJ databases">
        <title>Whole genome shotgun sequence of Virgisporangium aliadipatigenens NBRC 105644.</title>
        <authorList>
            <person name="Komaki H."/>
            <person name="Tamura T."/>
        </authorList>
    </citation>
    <scope>NUCLEOTIDE SEQUENCE</scope>
    <source>
        <strain evidence="2">NBRC 105644</strain>
    </source>
</reference>
<dbReference type="EMBL" id="BOPF01000006">
    <property type="protein sequence ID" value="GIJ45035.1"/>
    <property type="molecule type" value="Genomic_DNA"/>
</dbReference>